<dbReference type="PANTHER" id="PTHR30135">
    <property type="entry name" value="UNCHARACTERIZED PROTEIN YVCK-RELATED"/>
    <property type="match status" value="1"/>
</dbReference>
<dbReference type="RefSeq" id="WP_284303382.1">
    <property type="nucleotide sequence ID" value="NZ_BSUO01000001.1"/>
</dbReference>
<name>A0ABQ6IQX1_9MICO</name>
<evidence type="ECO:0000313" key="4">
    <source>
        <dbReference type="Proteomes" id="UP001157126"/>
    </source>
</evidence>
<keyword evidence="1 2" id="KW-0963">Cytoplasm</keyword>
<dbReference type="NCBIfam" id="TIGR01826">
    <property type="entry name" value="CofD_related"/>
    <property type="match status" value="1"/>
</dbReference>
<dbReference type="InterPro" id="IPR010119">
    <property type="entry name" value="Gluconeogen_factor"/>
</dbReference>
<reference evidence="4" key="1">
    <citation type="journal article" date="2019" name="Int. J. Syst. Evol. Microbiol.">
        <title>The Global Catalogue of Microorganisms (GCM) 10K type strain sequencing project: providing services to taxonomists for standard genome sequencing and annotation.</title>
        <authorList>
            <consortium name="The Broad Institute Genomics Platform"/>
            <consortium name="The Broad Institute Genome Sequencing Center for Infectious Disease"/>
            <person name="Wu L."/>
            <person name="Ma J."/>
        </authorList>
    </citation>
    <scope>NUCLEOTIDE SEQUENCE [LARGE SCALE GENOMIC DNA]</scope>
    <source>
        <strain evidence="4">NBRC 113072</strain>
    </source>
</reference>
<evidence type="ECO:0000313" key="3">
    <source>
        <dbReference type="EMBL" id="GMA39481.1"/>
    </source>
</evidence>
<organism evidence="3 4">
    <name type="scientific">Mobilicoccus caccae</name>
    <dbReference type="NCBI Taxonomy" id="1859295"/>
    <lineage>
        <taxon>Bacteria</taxon>
        <taxon>Bacillati</taxon>
        <taxon>Actinomycetota</taxon>
        <taxon>Actinomycetes</taxon>
        <taxon>Micrococcales</taxon>
        <taxon>Dermatophilaceae</taxon>
        <taxon>Mobilicoccus</taxon>
    </lineage>
</organism>
<dbReference type="CDD" id="cd07187">
    <property type="entry name" value="YvcK_like"/>
    <property type="match status" value="1"/>
</dbReference>
<gene>
    <name evidence="3" type="ORF">GCM10025883_15260</name>
</gene>
<dbReference type="InterPro" id="IPR002882">
    <property type="entry name" value="CofD"/>
</dbReference>
<comment type="caution">
    <text evidence="3">The sequence shown here is derived from an EMBL/GenBank/DDBJ whole genome shotgun (WGS) entry which is preliminary data.</text>
</comment>
<dbReference type="HAMAP" id="MF_00973">
    <property type="entry name" value="Gluconeogen_factor"/>
    <property type="match status" value="1"/>
</dbReference>
<comment type="similarity">
    <text evidence="2">Belongs to the gluconeogenesis factor family.</text>
</comment>
<dbReference type="Gene3D" id="3.40.50.10680">
    <property type="entry name" value="CofD-like domains"/>
    <property type="match status" value="1"/>
</dbReference>
<dbReference type="PANTHER" id="PTHR30135:SF3">
    <property type="entry name" value="GLUCONEOGENESIS FACTOR-RELATED"/>
    <property type="match status" value="1"/>
</dbReference>
<sequence length="311" mass="32988">MRRHVVAFGGGHGLAASLSALRLVTEHVTAIVTVADDGGSSGRLRREYDVLPPGDLRMALAALCDDSEWGHLWRDVLQHRFGGGGELAGHALGNLLIVGLWDLLGDTVGGLDLVGRLLGARGRVLPMAAVPLTITAEVEGVDAAFPDAVTHVQGQAAVATTPGRVLSVRLDPSEPPASPEALTAVAEADWVVLGPGSWYTSVMPHLLVPQLEQALRDTPALRILTLNLEMHTSETQGYSAVQHLESLRAHAPDVNIDVVLADPQVVDDHDDLSMHARRLGAELVVLPVARPDDPGKHDPLRLAAAYRDIIG</sequence>
<evidence type="ECO:0000256" key="2">
    <source>
        <dbReference type="HAMAP-Rule" id="MF_00973"/>
    </source>
</evidence>
<comment type="function">
    <text evidence="2">Required for morphogenesis under gluconeogenic growth conditions.</text>
</comment>
<dbReference type="Proteomes" id="UP001157126">
    <property type="component" value="Unassembled WGS sequence"/>
</dbReference>
<keyword evidence="4" id="KW-1185">Reference proteome</keyword>
<comment type="subcellular location">
    <subcellularLocation>
        <location evidence="2">Cytoplasm</location>
    </subcellularLocation>
</comment>
<dbReference type="SUPFAM" id="SSF142338">
    <property type="entry name" value="CofD-like"/>
    <property type="match status" value="1"/>
</dbReference>
<proteinExistence type="inferred from homology"/>
<dbReference type="Pfam" id="PF01933">
    <property type="entry name" value="CofD"/>
    <property type="match status" value="1"/>
</dbReference>
<dbReference type="EMBL" id="BSUO01000001">
    <property type="protein sequence ID" value="GMA39481.1"/>
    <property type="molecule type" value="Genomic_DNA"/>
</dbReference>
<dbReference type="InterPro" id="IPR038136">
    <property type="entry name" value="CofD-like_dom_sf"/>
</dbReference>
<accession>A0ABQ6IQX1</accession>
<protein>
    <recommendedName>
        <fullName evidence="2">Putative gluconeogenesis factor</fullName>
    </recommendedName>
</protein>
<evidence type="ECO:0000256" key="1">
    <source>
        <dbReference type="ARBA" id="ARBA00022490"/>
    </source>
</evidence>